<evidence type="ECO:0000313" key="1">
    <source>
        <dbReference type="EMBL" id="CNI20871.1"/>
    </source>
</evidence>
<protein>
    <submittedName>
        <fullName evidence="1">Uncharacterized protein</fullName>
    </submittedName>
</protein>
<dbReference type="AlphaFoldDB" id="A0A0T9QNW0"/>
<sequence length="78" mass="9085">MFSTISLVYIDAARDFDKKSSGFRLRVTSKISITSRSPKRRAFSITQKREDLVVFTIFVIAQWHDKHIDMHGIDQLAR</sequence>
<accession>A0A0T9QNW0</accession>
<name>A0A0T9QNW0_9GAMM</name>
<proteinExistence type="predicted"/>
<organism evidence="1 2">
    <name type="scientific">Yersinia similis</name>
    <dbReference type="NCBI Taxonomy" id="367190"/>
    <lineage>
        <taxon>Bacteria</taxon>
        <taxon>Pseudomonadati</taxon>
        <taxon>Pseudomonadota</taxon>
        <taxon>Gammaproteobacteria</taxon>
        <taxon>Enterobacterales</taxon>
        <taxon>Yersiniaceae</taxon>
        <taxon>Yersinia</taxon>
    </lineage>
</organism>
<dbReference type="EMBL" id="CQBK01000019">
    <property type="protein sequence ID" value="CNI20871.1"/>
    <property type="molecule type" value="Genomic_DNA"/>
</dbReference>
<evidence type="ECO:0000313" key="2">
    <source>
        <dbReference type="Proteomes" id="UP000038204"/>
    </source>
</evidence>
<reference evidence="1 2" key="1">
    <citation type="submission" date="2015-03" db="EMBL/GenBank/DDBJ databases">
        <authorList>
            <person name="Murphy D."/>
        </authorList>
    </citation>
    <scope>NUCLEOTIDE SEQUENCE [LARGE SCALE GENOMIC DNA]</scope>
    <source>
        <strain evidence="1 2">Y233</strain>
    </source>
</reference>
<gene>
    <name evidence="1" type="ORF">ERS008667_02738</name>
</gene>
<dbReference type="Proteomes" id="UP000038204">
    <property type="component" value="Unassembled WGS sequence"/>
</dbReference>